<evidence type="ECO:0000256" key="1">
    <source>
        <dbReference type="ARBA" id="ARBA00008857"/>
    </source>
</evidence>
<dbReference type="GO" id="GO:0006310">
    <property type="term" value="P:DNA recombination"/>
    <property type="evidence" value="ECO:0007669"/>
    <property type="project" value="UniProtKB-KW"/>
</dbReference>
<dbReference type="InterPro" id="IPR011010">
    <property type="entry name" value="DNA_brk_join_enz"/>
</dbReference>
<dbReference type="PROSITE" id="PS51900">
    <property type="entry name" value="CB"/>
    <property type="match status" value="1"/>
</dbReference>
<dbReference type="InterPro" id="IPR044068">
    <property type="entry name" value="CB"/>
</dbReference>
<dbReference type="PANTHER" id="PTHR30629">
    <property type="entry name" value="PROPHAGE INTEGRASE"/>
    <property type="match status" value="1"/>
</dbReference>
<evidence type="ECO:0000256" key="2">
    <source>
        <dbReference type="ARBA" id="ARBA00022908"/>
    </source>
</evidence>
<dbReference type="HOGENOM" id="CLU_027562_0_0_6"/>
<dbReference type="Gene3D" id="1.10.150.130">
    <property type="match status" value="1"/>
</dbReference>
<dbReference type="InterPro" id="IPR013762">
    <property type="entry name" value="Integrase-like_cat_sf"/>
</dbReference>
<evidence type="ECO:0000313" key="8">
    <source>
        <dbReference type="EMBL" id="CDH25135.1"/>
    </source>
</evidence>
<comment type="similarity">
    <text evidence="1">Belongs to the 'phage' integrase family.</text>
</comment>
<evidence type="ECO:0000259" key="7">
    <source>
        <dbReference type="PROSITE" id="PS51900"/>
    </source>
</evidence>
<comment type="caution">
    <text evidence="8">The sequence shown here is derived from an EMBL/GenBank/DDBJ whole genome shotgun (WGS) entry which is preliminary data.</text>
</comment>
<dbReference type="PANTHER" id="PTHR30629:SF2">
    <property type="entry name" value="PROPHAGE INTEGRASE INTS-RELATED"/>
    <property type="match status" value="1"/>
</dbReference>
<keyword evidence="4" id="KW-0233">DNA recombination</keyword>
<evidence type="ECO:0000256" key="5">
    <source>
        <dbReference type="PROSITE-ProRule" id="PRU01248"/>
    </source>
</evidence>
<dbReference type="GO" id="GO:0003677">
    <property type="term" value="F:DNA binding"/>
    <property type="evidence" value="ECO:0007669"/>
    <property type="project" value="UniProtKB-UniRule"/>
</dbReference>
<dbReference type="InterPro" id="IPR002104">
    <property type="entry name" value="Integrase_catalytic"/>
</dbReference>
<dbReference type="InterPro" id="IPR053876">
    <property type="entry name" value="Phage_int_M"/>
</dbReference>
<dbReference type="Gene3D" id="1.10.443.10">
    <property type="entry name" value="Intergrase catalytic core"/>
    <property type="match status" value="1"/>
</dbReference>
<evidence type="ECO:0000256" key="4">
    <source>
        <dbReference type="ARBA" id="ARBA00023172"/>
    </source>
</evidence>
<evidence type="ECO:0000256" key="3">
    <source>
        <dbReference type="ARBA" id="ARBA00023125"/>
    </source>
</evidence>
<accession>A0A077PLB5</accession>
<dbReference type="SUPFAM" id="SSF56349">
    <property type="entry name" value="DNA breaking-rejoining enzymes"/>
    <property type="match status" value="1"/>
</dbReference>
<dbReference type="InterPro" id="IPR010998">
    <property type="entry name" value="Integrase_recombinase_N"/>
</dbReference>
<dbReference type="InterPro" id="IPR050808">
    <property type="entry name" value="Phage_Integrase"/>
</dbReference>
<feature type="domain" description="Core-binding (CB)" evidence="7">
    <location>
        <begin position="94"/>
        <end position="175"/>
    </location>
</feature>
<dbReference type="InterPro" id="IPR025166">
    <property type="entry name" value="Integrase_DNA_bind_dom"/>
</dbReference>
<dbReference type="Pfam" id="PF22022">
    <property type="entry name" value="Phage_int_M"/>
    <property type="match status" value="1"/>
</dbReference>
<dbReference type="PROSITE" id="PS51898">
    <property type="entry name" value="TYR_RECOMBINASE"/>
    <property type="match status" value="1"/>
</dbReference>
<dbReference type="AlphaFoldDB" id="A0A077PLB5"/>
<keyword evidence="3 5" id="KW-0238">DNA-binding</keyword>
<organism evidence="8">
    <name type="scientific">Xenorhabdus bovienii str. kraussei Becker Underwood</name>
    <dbReference type="NCBI Taxonomy" id="1398204"/>
    <lineage>
        <taxon>Bacteria</taxon>
        <taxon>Pseudomonadati</taxon>
        <taxon>Pseudomonadota</taxon>
        <taxon>Gammaproteobacteria</taxon>
        <taxon>Enterobacterales</taxon>
        <taxon>Morganellaceae</taxon>
        <taxon>Xenorhabdus</taxon>
    </lineage>
</organism>
<dbReference type="Proteomes" id="UP000028493">
    <property type="component" value="Unassembled WGS sequence"/>
</dbReference>
<reference evidence="8" key="1">
    <citation type="submission" date="2013-07" db="EMBL/GenBank/DDBJ databases">
        <title>Sub-species coevolution in mutualistic symbiosis.</title>
        <authorList>
            <person name="Murfin K."/>
            <person name="Klassen J."/>
            <person name="Lee M."/>
            <person name="Forst S."/>
            <person name="Stock P."/>
            <person name="Goodrich-Blair H."/>
        </authorList>
    </citation>
    <scope>NUCLEOTIDE SEQUENCE [LARGE SCALE GENOMIC DNA]</scope>
    <source>
        <strain evidence="8">Kraussei Becker Underwood</strain>
    </source>
</reference>
<dbReference type="GO" id="GO:0015074">
    <property type="term" value="P:DNA integration"/>
    <property type="evidence" value="ECO:0007669"/>
    <property type="project" value="UniProtKB-KW"/>
</dbReference>
<protein>
    <submittedName>
        <fullName evidence="8">Putative prophage CPS-53 integrase CPS-53 (KpLE1) prophage</fullName>
    </submittedName>
</protein>
<keyword evidence="2" id="KW-0229">DNA integration</keyword>
<gene>
    <name evidence="8" type="primary">intS</name>
    <name evidence="8" type="ORF">XBKB1_3770001</name>
</gene>
<evidence type="ECO:0000259" key="6">
    <source>
        <dbReference type="PROSITE" id="PS51898"/>
    </source>
</evidence>
<dbReference type="EMBL" id="CBSZ010000309">
    <property type="protein sequence ID" value="CDH25135.1"/>
    <property type="molecule type" value="Genomic_DNA"/>
</dbReference>
<dbReference type="RefSeq" id="WP_038197431.1">
    <property type="nucleotide sequence ID" value="NZ_CAWLXS010000363.1"/>
</dbReference>
<sequence length="392" mass="44710">MLTIKQIESAKSQDKAYRLVDGGGLFLFVSKTGSKIWRFRYRKNGKEQTHVIGTYPEISLVTARLKHAEAKSILANGGDLIPVVPKQKDIETPDTFAAIYNEWYQFKRAVWSERYAKELQSMFQADILPSIGHMTIKEIEPMVLLKVIRQFEERGAMERASKARRRCGEVFKYAIVTGRAKYNPAPDLAGAMTGYKKKHFPFLTADQIPSFNLALSSYSGSIISKVATQVLQYTALRTNELRSMKWSDVDFDNKLITINADIMKNRKVHVVPMSNQVIALLKTLYPITSSISNFVFAGRNDKKKPICENAVLQVIRQIGYDGIASGHGFRHQFSTILNEHGFSHDLIERQLAHVDRNSIRGIYNHAQYLDKRRKMMQWFADYIDEISTATTT</sequence>
<dbReference type="InterPro" id="IPR038488">
    <property type="entry name" value="Integrase_DNA-bd_sf"/>
</dbReference>
<dbReference type="Pfam" id="PF00589">
    <property type="entry name" value="Phage_integrase"/>
    <property type="match status" value="1"/>
</dbReference>
<name>A0A077PLB5_XENBV</name>
<dbReference type="CDD" id="cd00801">
    <property type="entry name" value="INT_P4_C"/>
    <property type="match status" value="1"/>
</dbReference>
<feature type="domain" description="Tyr recombinase" evidence="6">
    <location>
        <begin position="198"/>
        <end position="376"/>
    </location>
</feature>
<dbReference type="Pfam" id="PF13356">
    <property type="entry name" value="Arm-DNA-bind_3"/>
    <property type="match status" value="1"/>
</dbReference>
<dbReference type="Gene3D" id="3.30.160.390">
    <property type="entry name" value="Integrase, DNA-binding domain"/>
    <property type="match status" value="1"/>
</dbReference>
<proteinExistence type="inferred from homology"/>